<dbReference type="EMBL" id="JACJFM010000020">
    <property type="protein sequence ID" value="MBB1487883.1"/>
    <property type="molecule type" value="Genomic_DNA"/>
</dbReference>
<organism evidence="7 8">
    <name type="scientific">Oceanospirillum sediminis</name>
    <dbReference type="NCBI Taxonomy" id="2760088"/>
    <lineage>
        <taxon>Bacteria</taxon>
        <taxon>Pseudomonadati</taxon>
        <taxon>Pseudomonadota</taxon>
        <taxon>Gammaproteobacteria</taxon>
        <taxon>Oceanospirillales</taxon>
        <taxon>Oceanospirillaceae</taxon>
        <taxon>Oceanospirillum</taxon>
    </lineage>
</organism>
<dbReference type="Gene3D" id="1.10.357.10">
    <property type="entry name" value="Tetracycline Repressor, domain 2"/>
    <property type="match status" value="1"/>
</dbReference>
<dbReference type="InterPro" id="IPR009057">
    <property type="entry name" value="Homeodomain-like_sf"/>
</dbReference>
<dbReference type="AlphaFoldDB" id="A0A839IQW2"/>
<dbReference type="PROSITE" id="PS01081">
    <property type="entry name" value="HTH_TETR_1"/>
    <property type="match status" value="1"/>
</dbReference>
<dbReference type="PRINTS" id="PR00455">
    <property type="entry name" value="HTHTETR"/>
</dbReference>
<dbReference type="GO" id="GO:0003700">
    <property type="term" value="F:DNA-binding transcription factor activity"/>
    <property type="evidence" value="ECO:0007669"/>
    <property type="project" value="TreeGrafter"/>
</dbReference>
<accession>A0A839IQW2</accession>
<comment type="caution">
    <text evidence="7">The sequence shown here is derived from an EMBL/GenBank/DDBJ whole genome shotgun (WGS) entry which is preliminary data.</text>
</comment>
<evidence type="ECO:0000259" key="6">
    <source>
        <dbReference type="PROSITE" id="PS50977"/>
    </source>
</evidence>
<name>A0A839IQW2_9GAMM</name>
<dbReference type="InterPro" id="IPR023772">
    <property type="entry name" value="DNA-bd_HTH_TetR-type_CS"/>
</dbReference>
<evidence type="ECO:0000256" key="5">
    <source>
        <dbReference type="SAM" id="MobiDB-lite"/>
    </source>
</evidence>
<feature type="domain" description="HTH tetR-type" evidence="6">
    <location>
        <begin position="35"/>
        <end position="95"/>
    </location>
</feature>
<dbReference type="InterPro" id="IPR041669">
    <property type="entry name" value="TetR_C_15"/>
</dbReference>
<keyword evidence="8" id="KW-1185">Reference proteome</keyword>
<evidence type="ECO:0000313" key="8">
    <source>
        <dbReference type="Proteomes" id="UP000565262"/>
    </source>
</evidence>
<gene>
    <name evidence="7" type="ORF">H4O21_14855</name>
</gene>
<keyword evidence="3" id="KW-0804">Transcription</keyword>
<evidence type="ECO:0000256" key="3">
    <source>
        <dbReference type="ARBA" id="ARBA00023163"/>
    </source>
</evidence>
<evidence type="ECO:0000256" key="4">
    <source>
        <dbReference type="PROSITE-ProRule" id="PRU00335"/>
    </source>
</evidence>
<protein>
    <submittedName>
        <fullName evidence="7">TetR/AcrR family transcriptional regulator</fullName>
    </submittedName>
</protein>
<feature type="region of interest" description="Disordered" evidence="5">
    <location>
        <begin position="1"/>
        <end position="37"/>
    </location>
</feature>
<keyword evidence="1" id="KW-0805">Transcription regulation</keyword>
<proteinExistence type="predicted"/>
<dbReference type="PANTHER" id="PTHR30055:SF234">
    <property type="entry name" value="HTH-TYPE TRANSCRIPTIONAL REGULATOR BETI"/>
    <property type="match status" value="1"/>
</dbReference>
<dbReference type="InterPro" id="IPR001647">
    <property type="entry name" value="HTH_TetR"/>
</dbReference>
<dbReference type="InterPro" id="IPR050109">
    <property type="entry name" value="HTH-type_TetR-like_transc_reg"/>
</dbReference>
<reference evidence="7 8" key="1">
    <citation type="submission" date="2020-08" db="EMBL/GenBank/DDBJ databases">
        <title>Oceanospirillum sp. nov. isolated from marine sediment.</title>
        <authorList>
            <person name="Ji X."/>
        </authorList>
    </citation>
    <scope>NUCLEOTIDE SEQUENCE [LARGE SCALE GENOMIC DNA]</scope>
    <source>
        <strain evidence="7 8">D5</strain>
    </source>
</reference>
<dbReference type="PANTHER" id="PTHR30055">
    <property type="entry name" value="HTH-TYPE TRANSCRIPTIONAL REGULATOR RUTR"/>
    <property type="match status" value="1"/>
</dbReference>
<sequence length="234" mass="26966">MQDKEQTKNTSAGVQRKRKKQDLSPRTAPVQGRSKKRSKEILDVTGELLEKVGLDDLSTILIAREVGISVGSLYHYFPNKHAILYAMAQRWLDDIKQVMSDMSALPVEEMELEVLLDQMLQLNLKVYKRQKAVLMLVQAMFSVPELKELDIQHDDMVISHMAALFKRMGIKRHLKERERLGRVYLETSHSIFLVAVHQKGERARRTLADLKFMLCSLLERHLMQSEADDPGSLR</sequence>
<dbReference type="PROSITE" id="PS50977">
    <property type="entry name" value="HTH_TETR_2"/>
    <property type="match status" value="1"/>
</dbReference>
<keyword evidence="2 4" id="KW-0238">DNA-binding</keyword>
<dbReference type="SUPFAM" id="SSF46689">
    <property type="entry name" value="Homeodomain-like"/>
    <property type="match status" value="1"/>
</dbReference>
<dbReference type="Pfam" id="PF00440">
    <property type="entry name" value="TetR_N"/>
    <property type="match status" value="1"/>
</dbReference>
<dbReference type="GO" id="GO:0000976">
    <property type="term" value="F:transcription cis-regulatory region binding"/>
    <property type="evidence" value="ECO:0007669"/>
    <property type="project" value="TreeGrafter"/>
</dbReference>
<evidence type="ECO:0000256" key="2">
    <source>
        <dbReference type="ARBA" id="ARBA00023125"/>
    </source>
</evidence>
<dbReference type="Pfam" id="PF17918">
    <property type="entry name" value="TetR_C_15"/>
    <property type="match status" value="1"/>
</dbReference>
<evidence type="ECO:0000256" key="1">
    <source>
        <dbReference type="ARBA" id="ARBA00023015"/>
    </source>
</evidence>
<dbReference type="Proteomes" id="UP000565262">
    <property type="component" value="Unassembled WGS sequence"/>
</dbReference>
<evidence type="ECO:0000313" key="7">
    <source>
        <dbReference type="EMBL" id="MBB1487883.1"/>
    </source>
</evidence>
<feature type="DNA-binding region" description="H-T-H motif" evidence="4">
    <location>
        <begin position="58"/>
        <end position="77"/>
    </location>
</feature>